<proteinExistence type="predicted"/>
<dbReference type="InterPro" id="IPR052920">
    <property type="entry name" value="DNA-binding_regulatory"/>
</dbReference>
<dbReference type="Pfam" id="PF12697">
    <property type="entry name" value="Abhydrolase_6"/>
    <property type="match status" value="1"/>
</dbReference>
<dbReference type="SUPFAM" id="SSF53474">
    <property type="entry name" value="alpha/beta-Hydrolases"/>
    <property type="match status" value="1"/>
</dbReference>
<protein>
    <submittedName>
        <fullName evidence="2">Alpha/beta hydrolase</fullName>
    </submittedName>
</protein>
<dbReference type="Gene3D" id="3.40.50.1820">
    <property type="entry name" value="alpha/beta hydrolase"/>
    <property type="match status" value="1"/>
</dbReference>
<evidence type="ECO:0000313" key="3">
    <source>
        <dbReference type="Proteomes" id="UP000697330"/>
    </source>
</evidence>
<dbReference type="GO" id="GO:0016787">
    <property type="term" value="F:hydrolase activity"/>
    <property type="evidence" value="ECO:0007669"/>
    <property type="project" value="UniProtKB-KW"/>
</dbReference>
<dbReference type="InterPro" id="IPR000073">
    <property type="entry name" value="AB_hydrolase_1"/>
</dbReference>
<organism evidence="2 3">
    <name type="scientific">Thermophilibacter provencensis</name>
    <dbReference type="NCBI Taxonomy" id="1852386"/>
    <lineage>
        <taxon>Bacteria</taxon>
        <taxon>Bacillati</taxon>
        <taxon>Actinomycetota</taxon>
        <taxon>Coriobacteriia</taxon>
        <taxon>Coriobacteriales</taxon>
        <taxon>Atopobiaceae</taxon>
        <taxon>Thermophilibacter</taxon>
    </lineage>
</organism>
<evidence type="ECO:0000313" key="2">
    <source>
        <dbReference type="EMBL" id="HJF46176.1"/>
    </source>
</evidence>
<accession>A0A921GH61</accession>
<dbReference type="PANTHER" id="PTHR43358">
    <property type="entry name" value="ALPHA/BETA-HYDROLASE"/>
    <property type="match status" value="1"/>
</dbReference>
<dbReference type="RefSeq" id="WP_274959732.1">
    <property type="nucleotide sequence ID" value="NZ_DYWQ01000159.1"/>
</dbReference>
<comment type="caution">
    <text evidence="2">The sequence shown here is derived from an EMBL/GenBank/DDBJ whole genome shotgun (WGS) entry which is preliminary data.</text>
</comment>
<reference evidence="2" key="1">
    <citation type="journal article" date="2021" name="PeerJ">
        <title>Extensive microbial diversity within the chicken gut microbiome revealed by metagenomics and culture.</title>
        <authorList>
            <person name="Gilroy R."/>
            <person name="Ravi A."/>
            <person name="Getino M."/>
            <person name="Pursley I."/>
            <person name="Horton D.L."/>
            <person name="Alikhan N.F."/>
            <person name="Baker D."/>
            <person name="Gharbi K."/>
            <person name="Hall N."/>
            <person name="Watson M."/>
            <person name="Adriaenssens E.M."/>
            <person name="Foster-Nyarko E."/>
            <person name="Jarju S."/>
            <person name="Secka A."/>
            <person name="Antonio M."/>
            <person name="Oren A."/>
            <person name="Chaudhuri R.R."/>
            <person name="La Ragione R."/>
            <person name="Hildebrand F."/>
            <person name="Pallen M.J."/>
        </authorList>
    </citation>
    <scope>NUCLEOTIDE SEQUENCE</scope>
    <source>
        <strain evidence="2">CHK124-7917</strain>
    </source>
</reference>
<keyword evidence="2" id="KW-0378">Hydrolase</keyword>
<feature type="domain" description="AB hydrolase-1" evidence="1">
    <location>
        <begin position="115"/>
        <end position="325"/>
    </location>
</feature>
<dbReference type="InterPro" id="IPR029058">
    <property type="entry name" value="AB_hydrolase_fold"/>
</dbReference>
<sequence>MAGCRGLSVVRGLAASVLVSRLLPAVLGHQPDAGHEELGPYLGGGGDARVREMSPGVSAHEGEVLEWDRAEEANRTWRWLQAQPQGFERVEAASDDGTRLVGHALACRPDSPRWLVFVHGYHDNWRTGLTYARRYAEAGFNLLFVDLRAHGESGGEWVGAGWLDRRDLMAWCRWVVARAGEGARVALAGISMGAASCLMACGEKDLPPQVRACVADSGYTDFWRTAENVVESGSLGTPPVAAHPLVDVARRRLMREPGGYDLRFARPVDALARTRVPVLIIHGEVDRVVPAYMARELSAAGGGHQLEVFPGAGHCCAVFADPERYWGCVLKFLGRWM</sequence>
<dbReference type="PANTHER" id="PTHR43358:SF4">
    <property type="entry name" value="ALPHA_BETA HYDROLASE FOLD-1 DOMAIN-CONTAINING PROTEIN"/>
    <property type="match status" value="1"/>
</dbReference>
<dbReference type="AlphaFoldDB" id="A0A921GH61"/>
<reference evidence="2" key="2">
    <citation type="submission" date="2021-09" db="EMBL/GenBank/DDBJ databases">
        <authorList>
            <person name="Gilroy R."/>
        </authorList>
    </citation>
    <scope>NUCLEOTIDE SEQUENCE</scope>
    <source>
        <strain evidence="2">CHK124-7917</strain>
    </source>
</reference>
<name>A0A921GH61_9ACTN</name>
<evidence type="ECO:0000259" key="1">
    <source>
        <dbReference type="Pfam" id="PF12697"/>
    </source>
</evidence>
<dbReference type="Proteomes" id="UP000697330">
    <property type="component" value="Unassembled WGS sequence"/>
</dbReference>
<gene>
    <name evidence="2" type="ORF">K8U72_10440</name>
</gene>
<dbReference type="EMBL" id="DYWQ01000159">
    <property type="protein sequence ID" value="HJF46176.1"/>
    <property type="molecule type" value="Genomic_DNA"/>
</dbReference>